<evidence type="ECO:0000313" key="2">
    <source>
        <dbReference type="Proteomes" id="UP001178461"/>
    </source>
</evidence>
<dbReference type="AlphaFoldDB" id="A0AA35PMH2"/>
<reference evidence="1" key="1">
    <citation type="submission" date="2022-12" db="EMBL/GenBank/DDBJ databases">
        <authorList>
            <person name="Alioto T."/>
            <person name="Alioto T."/>
            <person name="Gomez Garrido J."/>
        </authorList>
    </citation>
    <scope>NUCLEOTIDE SEQUENCE</scope>
</reference>
<sequence>MRCQNRVPLGALYLCVCWPHAPCKSSIGLGSKLLCSCRAAEGEAEGGRCFFGNVEQTPWLEHAAGPMSLEGQSVPVVSFSAALWWLGADQRLSALQAQPQATLLWGTMLPPR</sequence>
<proteinExistence type="predicted"/>
<accession>A0AA35PMH2</accession>
<gene>
    <name evidence="1" type="ORF">PODLI_1B000878</name>
</gene>
<protein>
    <submittedName>
        <fullName evidence="1">Uncharacterized protein</fullName>
    </submittedName>
</protein>
<keyword evidence="2" id="KW-1185">Reference proteome</keyword>
<evidence type="ECO:0000313" key="1">
    <source>
        <dbReference type="EMBL" id="CAI5794396.1"/>
    </source>
</evidence>
<organism evidence="1 2">
    <name type="scientific">Podarcis lilfordi</name>
    <name type="common">Lilford's wall lizard</name>
    <dbReference type="NCBI Taxonomy" id="74358"/>
    <lineage>
        <taxon>Eukaryota</taxon>
        <taxon>Metazoa</taxon>
        <taxon>Chordata</taxon>
        <taxon>Craniata</taxon>
        <taxon>Vertebrata</taxon>
        <taxon>Euteleostomi</taxon>
        <taxon>Lepidosauria</taxon>
        <taxon>Squamata</taxon>
        <taxon>Bifurcata</taxon>
        <taxon>Unidentata</taxon>
        <taxon>Episquamata</taxon>
        <taxon>Laterata</taxon>
        <taxon>Lacertibaenia</taxon>
        <taxon>Lacertidae</taxon>
        <taxon>Podarcis</taxon>
    </lineage>
</organism>
<dbReference type="Proteomes" id="UP001178461">
    <property type="component" value="Chromosome Z"/>
</dbReference>
<name>A0AA35PMH2_9SAUR</name>
<dbReference type="EMBL" id="OX395140">
    <property type="protein sequence ID" value="CAI5794396.1"/>
    <property type="molecule type" value="Genomic_DNA"/>
</dbReference>